<feature type="binding site" evidence="9">
    <location>
        <position position="321"/>
    </location>
    <ligand>
        <name>chlorophyll a</name>
        <dbReference type="ChEBI" id="CHEBI:58416"/>
        <label>1</label>
    </ligand>
</feature>
<reference evidence="11" key="1">
    <citation type="submission" date="2021-01" db="EMBL/GenBank/DDBJ databases">
        <authorList>
            <person name="Corre E."/>
            <person name="Pelletier E."/>
            <person name="Niang G."/>
            <person name="Scheremetjew M."/>
            <person name="Finn R."/>
            <person name="Kale V."/>
            <person name="Holt S."/>
            <person name="Cochrane G."/>
            <person name="Meng A."/>
            <person name="Brown T."/>
            <person name="Cohen L."/>
        </authorList>
    </citation>
    <scope>NUCLEOTIDE SEQUENCE</scope>
    <source>
        <strain evidence="11">B596</strain>
    </source>
</reference>
<keyword evidence="7" id="KW-0437">Light-harvesting polypeptide</keyword>
<feature type="region of interest" description="Disordered" evidence="10">
    <location>
        <begin position="1"/>
        <end position="22"/>
    </location>
</feature>
<comment type="function">
    <text evidence="1">The light-harvesting complex (LHC) functions as a light receptor, it captures and delivers excitation energy to photosystems with which it is closely associated. Energy is transferred from the carotenoid and chlorophyll C (or B) to chlorophyll A and the photosynthetic reaction centers where it is used to synthesize ATP and reducing power.</text>
</comment>
<dbReference type="GO" id="GO:0030076">
    <property type="term" value="C:light-harvesting complex"/>
    <property type="evidence" value="ECO:0007669"/>
    <property type="project" value="UniProtKB-KW"/>
</dbReference>
<dbReference type="GO" id="GO:0016020">
    <property type="term" value="C:membrane"/>
    <property type="evidence" value="ECO:0007669"/>
    <property type="project" value="InterPro"/>
</dbReference>
<evidence type="ECO:0000256" key="6">
    <source>
        <dbReference type="ARBA" id="ARBA00022640"/>
    </source>
</evidence>
<evidence type="ECO:0000256" key="2">
    <source>
        <dbReference type="ARBA" id="ARBA00004229"/>
    </source>
</evidence>
<feature type="binding site" evidence="9">
    <location>
        <position position="428"/>
    </location>
    <ligand>
        <name>chlorophyll a</name>
        <dbReference type="ChEBI" id="CHEBI:58416"/>
        <label>1</label>
    </ligand>
</feature>
<keyword evidence="6" id="KW-0934">Plastid</keyword>
<evidence type="ECO:0000256" key="3">
    <source>
        <dbReference type="ARBA" id="ARBA00005933"/>
    </source>
</evidence>
<keyword evidence="4" id="KW-0150">Chloroplast</keyword>
<comment type="similarity">
    <text evidence="3">Belongs to the fucoxanthin chlorophyll protein family.</text>
</comment>
<feature type="compositionally biased region" description="Acidic residues" evidence="10">
    <location>
        <begin position="214"/>
        <end position="226"/>
    </location>
</feature>
<evidence type="ECO:0000256" key="9">
    <source>
        <dbReference type="PIRSR" id="PIRSR601344-1"/>
    </source>
</evidence>
<dbReference type="PANTHER" id="PTHR21649">
    <property type="entry name" value="CHLOROPHYLL A/B BINDING PROTEIN"/>
    <property type="match status" value="1"/>
</dbReference>
<evidence type="ECO:0000256" key="5">
    <source>
        <dbReference type="ARBA" id="ARBA00022531"/>
    </source>
</evidence>
<keyword evidence="9" id="KW-0157">Chromophore</keyword>
<proteinExistence type="inferred from homology"/>
<dbReference type="EMBL" id="HBFG01000321">
    <property type="protein sequence ID" value="CAD8728423.1"/>
    <property type="molecule type" value="Transcribed_RNA"/>
</dbReference>
<comment type="subcellular location">
    <subcellularLocation>
        <location evidence="2">Plastid</location>
        <location evidence="2">Chloroplast</location>
    </subcellularLocation>
</comment>
<dbReference type="Pfam" id="PF00504">
    <property type="entry name" value="Chloroa_b-bind"/>
    <property type="match status" value="1"/>
</dbReference>
<name>A0A7S0T867_9STRA</name>
<dbReference type="GO" id="GO:0009507">
    <property type="term" value="C:chloroplast"/>
    <property type="evidence" value="ECO:0007669"/>
    <property type="project" value="UniProtKB-SubCell"/>
</dbReference>
<feature type="binding site" evidence="9">
    <location>
        <position position="423"/>
    </location>
    <ligand>
        <name>chlorophyll a</name>
        <dbReference type="ChEBI" id="CHEBI:58416"/>
        <label>1</label>
    </ligand>
</feature>
<dbReference type="GO" id="GO:0016168">
    <property type="term" value="F:chlorophyll binding"/>
    <property type="evidence" value="ECO:0007669"/>
    <property type="project" value="UniProtKB-KW"/>
</dbReference>
<feature type="binding site" evidence="9">
    <location>
        <position position="272"/>
    </location>
    <ligand>
        <name>chlorophyll a</name>
        <dbReference type="ChEBI" id="CHEBI:58416"/>
        <label>1</label>
    </ligand>
</feature>
<dbReference type="InterPro" id="IPR022796">
    <property type="entry name" value="Chloroa_b-bind"/>
</dbReference>
<feature type="binding site" evidence="9">
    <location>
        <position position="324"/>
    </location>
    <ligand>
        <name>chlorophyll a</name>
        <dbReference type="ChEBI" id="CHEBI:58416"/>
        <label>1</label>
    </ligand>
</feature>
<accession>A0A7S0T867</accession>
<keyword evidence="5" id="KW-0602">Photosynthesis</keyword>
<dbReference type="GO" id="GO:0009765">
    <property type="term" value="P:photosynthesis, light harvesting"/>
    <property type="evidence" value="ECO:0007669"/>
    <property type="project" value="InterPro"/>
</dbReference>
<evidence type="ECO:0000256" key="4">
    <source>
        <dbReference type="ARBA" id="ARBA00022528"/>
    </source>
</evidence>
<sequence>MTSSSVFHMRGQRHIRQRNNTDANNIEEENYCSRKRPMPLSFLATPLLIVALLSADISPTSAFHPQLKNKIHHNNFEDRIRKANCSYNSGRIIRHRISTRPWDLKKTWMCMSNEETEDNVDEILVDRILFDDLDVDEEDLDDGELLKRQLAHLESMEKMLDDIDEYCSIEGMCEDDDDEGMDEEDDDMIFMGDVDELEDMESLFDFLEENAGEFDFDDEDDEEDSEILTSATTPADEENSPFTPTLEEALLQGVVPVDAGVGSNTLPGDFGWDPLGFAEKDYVQNFQYRILSALPGGNPDNDPPPAPRPSALVLRDYREAEIRHGRLAMLAVMIWPIQEKLDQFFLEPNECGPLINGPVTLPYLPLFMTLLMMLLGYLDIYTKDIQESEGVGDAFLPGDCFWDPLKVLDGAPATMKRNMQERELFNGRVAMLAFAAFVFEEATSHEALIDIPSNEVLFTPAYQIPSVQEWLDSQFLIYDKI</sequence>
<organism evidence="11">
    <name type="scientific">Pseudo-nitzschia delicatissima</name>
    <dbReference type="NCBI Taxonomy" id="44447"/>
    <lineage>
        <taxon>Eukaryota</taxon>
        <taxon>Sar</taxon>
        <taxon>Stramenopiles</taxon>
        <taxon>Ochrophyta</taxon>
        <taxon>Bacillariophyta</taxon>
        <taxon>Bacillariophyceae</taxon>
        <taxon>Bacillariophycidae</taxon>
        <taxon>Bacillariales</taxon>
        <taxon>Bacillariaceae</taxon>
        <taxon>Pseudo-nitzschia</taxon>
    </lineage>
</organism>
<feature type="binding site" description="axial binding residue" evidence="9">
    <location>
        <position position="326"/>
    </location>
    <ligand>
        <name>chlorophyll b</name>
        <dbReference type="ChEBI" id="CHEBI:61721"/>
        <label>1</label>
    </ligand>
    <ligandPart>
        <name>Mg</name>
        <dbReference type="ChEBI" id="CHEBI:25107"/>
    </ligandPart>
</feature>
<evidence type="ECO:0000313" key="11">
    <source>
        <dbReference type="EMBL" id="CAD8728423.1"/>
    </source>
</evidence>
<dbReference type="SUPFAM" id="SSF103511">
    <property type="entry name" value="Chlorophyll a-b binding protein"/>
    <property type="match status" value="1"/>
</dbReference>
<gene>
    <name evidence="11" type="ORF">PDEL0327_LOCUS230</name>
</gene>
<evidence type="ECO:0000256" key="1">
    <source>
        <dbReference type="ARBA" id="ARBA00004022"/>
    </source>
</evidence>
<feature type="binding site" evidence="9">
    <location>
        <position position="426"/>
    </location>
    <ligand>
        <name>chlorophyll a</name>
        <dbReference type="ChEBI" id="CHEBI:58416"/>
        <label>1</label>
    </ligand>
</feature>
<feature type="binding site" description="axial binding residue" evidence="9">
    <location>
        <position position="387"/>
    </location>
    <ligand>
        <name>chlorophyll b</name>
        <dbReference type="ChEBI" id="CHEBI:61721"/>
        <label>1</label>
    </ligand>
    <ligandPart>
        <name>Mg</name>
        <dbReference type="ChEBI" id="CHEBI:25107"/>
    </ligandPart>
</feature>
<dbReference type="InterPro" id="IPR001344">
    <property type="entry name" value="Chloro_AB-bd_pln"/>
</dbReference>
<dbReference type="Gene3D" id="1.10.3460.10">
    <property type="entry name" value="Chlorophyll a/b binding protein domain"/>
    <property type="match status" value="1"/>
</dbReference>
<evidence type="ECO:0000256" key="8">
    <source>
        <dbReference type="ARBA" id="ARBA00044011"/>
    </source>
</evidence>
<protein>
    <submittedName>
        <fullName evidence="11">Uncharacterized protein</fullName>
    </submittedName>
</protein>
<feature type="region of interest" description="Disordered" evidence="10">
    <location>
        <begin position="214"/>
        <end position="242"/>
    </location>
</feature>
<feature type="binding site" evidence="9">
    <location>
        <position position="364"/>
    </location>
    <ligand>
        <name>chlorophyll a</name>
        <dbReference type="ChEBI" id="CHEBI:58416"/>
        <label>1</label>
    </ligand>
</feature>
<keyword evidence="9" id="KW-0148">Chlorophyll</keyword>
<evidence type="ECO:0000256" key="7">
    <source>
        <dbReference type="ARBA" id="ARBA00023243"/>
    </source>
</evidence>
<dbReference type="AlphaFoldDB" id="A0A7S0T867"/>
<comment type="subunit">
    <text evidence="8">The LHC complex of chromophytic algae is composed of fucoxanthin, chlorophyll A and C bound non-covalently by fucoxanthin chlorophyll proteins (FCPs). The ratio of the pigments in LHC; fucoxanthin: chlorophyll C: chlorophyll A; (0.6-1): (0.1-0.3): (1).</text>
</comment>
<evidence type="ECO:0000256" key="10">
    <source>
        <dbReference type="SAM" id="MobiDB-lite"/>
    </source>
</evidence>